<dbReference type="InterPro" id="IPR010662">
    <property type="entry name" value="RBBP9/YdeN"/>
</dbReference>
<name>A0ABV8CN37_9GAMM</name>
<dbReference type="Pfam" id="PF06821">
    <property type="entry name" value="Ser_hydrolase"/>
    <property type="match status" value="1"/>
</dbReference>
<dbReference type="RefSeq" id="WP_377152014.1">
    <property type="nucleotide sequence ID" value="NZ_JBHSAF010000008.1"/>
</dbReference>
<keyword evidence="2" id="KW-1185">Reference proteome</keyword>
<evidence type="ECO:0000313" key="2">
    <source>
        <dbReference type="Proteomes" id="UP001595692"/>
    </source>
</evidence>
<accession>A0ABV8CN37</accession>
<dbReference type="Proteomes" id="UP001595692">
    <property type="component" value="Unassembled WGS sequence"/>
</dbReference>
<comment type="caution">
    <text evidence="1">The sequence shown here is derived from an EMBL/GenBank/DDBJ whole genome shotgun (WGS) entry which is preliminary data.</text>
</comment>
<gene>
    <name evidence="1" type="ORF">ACFOSS_09085</name>
</gene>
<dbReference type="EMBL" id="JBHSAF010000008">
    <property type="protein sequence ID" value="MFC3913620.1"/>
    <property type="molecule type" value="Genomic_DNA"/>
</dbReference>
<protein>
    <submittedName>
        <fullName evidence="1">RBBP9/YdeN family alpha/beta hydrolase</fullName>
    </submittedName>
</protein>
<organism evidence="1 2">
    <name type="scientific">Pseudaeromonas sharmana</name>
    <dbReference type="NCBI Taxonomy" id="328412"/>
    <lineage>
        <taxon>Bacteria</taxon>
        <taxon>Pseudomonadati</taxon>
        <taxon>Pseudomonadota</taxon>
        <taxon>Gammaproteobacteria</taxon>
        <taxon>Aeromonadales</taxon>
        <taxon>Aeromonadaceae</taxon>
        <taxon>Pseudaeromonas</taxon>
    </lineage>
</organism>
<evidence type="ECO:0000313" key="1">
    <source>
        <dbReference type="EMBL" id="MFC3913620.1"/>
    </source>
</evidence>
<dbReference type="GO" id="GO:0016787">
    <property type="term" value="F:hydrolase activity"/>
    <property type="evidence" value="ECO:0007669"/>
    <property type="project" value="UniProtKB-KW"/>
</dbReference>
<dbReference type="InterPro" id="IPR029058">
    <property type="entry name" value="AB_hydrolase_fold"/>
</dbReference>
<keyword evidence="1" id="KW-0378">Hydrolase</keyword>
<dbReference type="SUPFAM" id="SSF53474">
    <property type="entry name" value="alpha/beta-Hydrolases"/>
    <property type="match status" value="1"/>
</dbReference>
<proteinExistence type="predicted"/>
<reference evidence="2" key="1">
    <citation type="journal article" date="2019" name="Int. J. Syst. Evol. Microbiol.">
        <title>The Global Catalogue of Microorganisms (GCM) 10K type strain sequencing project: providing services to taxonomists for standard genome sequencing and annotation.</title>
        <authorList>
            <consortium name="The Broad Institute Genomics Platform"/>
            <consortium name="The Broad Institute Genome Sequencing Center for Infectious Disease"/>
            <person name="Wu L."/>
            <person name="Ma J."/>
        </authorList>
    </citation>
    <scope>NUCLEOTIDE SEQUENCE [LARGE SCALE GENOMIC DNA]</scope>
    <source>
        <strain evidence="2">CCUG 54939</strain>
    </source>
</reference>
<dbReference type="Gene3D" id="3.40.50.1820">
    <property type="entry name" value="alpha/beta hydrolase"/>
    <property type="match status" value="1"/>
</dbReference>
<sequence length="181" mass="20379">MQPVLLVPGLHNSGPQHWQTLWHRDYPHWQRVTGQRWERAELDSWSERVASWLRANTEPVHIVAHSFGTLASIAAAARHPERVASLFLVAPADPAHFAIADRQLPLPPDVPGLVVASRNDPWMSLERADYWRRQWRLPLFDAGDAGHLNAESGHGAWPQGRALLAELWQQSANWPAIQASA</sequence>